<comment type="caution">
    <text evidence="1">The sequence shown here is derived from an EMBL/GenBank/DDBJ whole genome shotgun (WGS) entry which is preliminary data.</text>
</comment>
<evidence type="ECO:0000313" key="3">
    <source>
        <dbReference type="Proteomes" id="UP000070452"/>
    </source>
</evidence>
<reference evidence="1 3" key="1">
    <citation type="submission" date="2016-01" db="EMBL/GenBank/DDBJ databases">
        <title>Molecular Mechanisms for transfer of large genomic segments between Enterococcus faecium strains.</title>
        <authorList>
            <person name="Garcia-Solache M.A."/>
            <person name="Lebreton F."/>
            <person name="Mclaughlin R.E."/>
            <person name="Whiteaker J.D."/>
            <person name="Gilmore M.S."/>
            <person name="Rice L.B."/>
        </authorList>
    </citation>
    <scope>NUCLEOTIDE SEQUENCE [LARGE SCALE GENOMIC DNA]</scope>
    <source>
        <strain evidence="1 3">D344RRF x C68</strain>
    </source>
</reference>
<dbReference type="AlphaFoldDB" id="A0A132P3T3"/>
<evidence type="ECO:0000313" key="1">
    <source>
        <dbReference type="EMBL" id="KWX16990.1"/>
    </source>
</evidence>
<sequence>MNLTKQEKRICRQIMLQIIGDRDMDELSQQESRMVRKISKLIGADTMDRSKPLPKLNFESFTFEKYSHLREVGYSVNAIRKALGVGSSVWAKWRKENVNEVNQND</sequence>
<dbReference type="GeneID" id="66454975"/>
<gene>
    <name evidence="1" type="ORF">AWT83_00080</name>
    <name evidence="2" type="ORF">AWT83_04920</name>
</gene>
<dbReference type="Proteomes" id="UP000070452">
    <property type="component" value="Unassembled WGS sequence"/>
</dbReference>
<dbReference type="EMBL" id="LRHK01000001">
    <property type="protein sequence ID" value="KWX16990.1"/>
    <property type="molecule type" value="Genomic_DNA"/>
</dbReference>
<proteinExistence type="predicted"/>
<organism evidence="1 3">
    <name type="scientific">Enterococcus faecium</name>
    <name type="common">Streptococcus faecium</name>
    <dbReference type="NCBI Taxonomy" id="1352"/>
    <lineage>
        <taxon>Bacteria</taxon>
        <taxon>Bacillati</taxon>
        <taxon>Bacillota</taxon>
        <taxon>Bacilli</taxon>
        <taxon>Lactobacillales</taxon>
        <taxon>Enterococcaceae</taxon>
        <taxon>Enterococcus</taxon>
    </lineage>
</organism>
<evidence type="ECO:0000313" key="2">
    <source>
        <dbReference type="EMBL" id="KWX17850.1"/>
    </source>
</evidence>
<name>A0A132P3T3_ENTFC</name>
<dbReference type="EMBL" id="LRHK01000001">
    <property type="protein sequence ID" value="KWX17850.1"/>
    <property type="molecule type" value="Genomic_DNA"/>
</dbReference>
<accession>A0A132P3T3</accession>
<dbReference type="RefSeq" id="WP_002317474.1">
    <property type="nucleotide sequence ID" value="NZ_AP026655.1"/>
</dbReference>
<protein>
    <submittedName>
        <fullName evidence="1">Uncharacterized protein</fullName>
    </submittedName>
</protein>